<dbReference type="EMBL" id="JBCNJP010000007">
    <property type="protein sequence ID" value="KAK9076956.1"/>
    <property type="molecule type" value="Genomic_DNA"/>
</dbReference>
<dbReference type="SMART" id="SM00343">
    <property type="entry name" value="ZnF_C2HC"/>
    <property type="match status" value="1"/>
</dbReference>
<dbReference type="InterPro" id="IPR043502">
    <property type="entry name" value="DNA/RNA_pol_sf"/>
</dbReference>
<keyword evidence="4" id="KW-0378">Hydrolase</keyword>
<organism evidence="9 10">
    <name type="scientific">Deinandra increscens subsp. villosa</name>
    <dbReference type="NCBI Taxonomy" id="3103831"/>
    <lineage>
        <taxon>Eukaryota</taxon>
        <taxon>Viridiplantae</taxon>
        <taxon>Streptophyta</taxon>
        <taxon>Embryophyta</taxon>
        <taxon>Tracheophyta</taxon>
        <taxon>Spermatophyta</taxon>
        <taxon>Magnoliopsida</taxon>
        <taxon>eudicotyledons</taxon>
        <taxon>Gunneridae</taxon>
        <taxon>Pentapetalae</taxon>
        <taxon>asterids</taxon>
        <taxon>campanulids</taxon>
        <taxon>Asterales</taxon>
        <taxon>Asteraceae</taxon>
        <taxon>Asteroideae</taxon>
        <taxon>Heliantheae alliance</taxon>
        <taxon>Madieae</taxon>
        <taxon>Madiinae</taxon>
        <taxon>Deinandra</taxon>
    </lineage>
</organism>
<keyword evidence="5" id="KW-0863">Zinc-finger</keyword>
<keyword evidence="3" id="KW-0064">Aspartyl protease</keyword>
<feature type="compositionally biased region" description="Polar residues" evidence="6">
    <location>
        <begin position="816"/>
        <end position="825"/>
    </location>
</feature>
<dbReference type="Gene3D" id="4.10.60.10">
    <property type="entry name" value="Zinc finger, CCHC-type"/>
    <property type="match status" value="1"/>
</dbReference>
<dbReference type="PROSITE" id="PS50994">
    <property type="entry name" value="INTEGRASE"/>
    <property type="match status" value="1"/>
</dbReference>
<reference evidence="9 10" key="1">
    <citation type="submission" date="2024-04" db="EMBL/GenBank/DDBJ databases">
        <title>The reference genome of an endangered Asteraceae, Deinandra increscens subsp. villosa, native to the Central Coast of California.</title>
        <authorList>
            <person name="Guilliams M."/>
            <person name="Hasenstab-Lehman K."/>
            <person name="Meyer R."/>
            <person name="Mcevoy S."/>
        </authorList>
    </citation>
    <scope>NUCLEOTIDE SEQUENCE [LARGE SCALE GENOMIC DNA]</scope>
    <source>
        <tissue evidence="9">Leaf</tissue>
    </source>
</reference>
<dbReference type="Pfam" id="PF00098">
    <property type="entry name" value="zf-CCHC"/>
    <property type="match status" value="1"/>
</dbReference>
<dbReference type="InterPro" id="IPR001878">
    <property type="entry name" value="Znf_CCHC"/>
</dbReference>
<sequence length="1401" mass="158121">MSIVSTSNSQKENPFSFQCPVLTSSNYTTWAIKMEAVLDAQGVWEAIEPTVGVAVDEKKSKVARAYIFQAIPEEILLQVAKKKTAKEVWDSLKTRFVGADRVQKARLHTLKSEFEALRMKEGETIDEYAGKLSGMISKYNSVGAVLGDEELVRKLLDTVTDKFIHLVASMEQYSEVETMPFEEAIGRLKAYEDRVKLRQGGSSVENSLLFTKVEGHSQNKGNTKSSTGRGRGSGNDRGGRSGSRGRGSSRGRGGRGGSGSSHDNGGWNQKPRDKKNIRCFNCQALGHYASECKSEKKQEQEVHLTKEQEDEPSLFLSVCGEEEQRQMVLLNEEKINPTLLEASGEKNKDSWYLDNGASNHMTGRKEAFAELNQEVKGSVRFGDGSKVHIQGKGSLLFQCKTGDQILIENVYFIPALTSNILSLGQLTEKGYTIWMKDNFLKLYNAQNVLVMKVLRSANRLYKNVLTVAKPACLKTCLDEDSWVWHARLGHANFQVLEMMGKKGLVEGMPWLSHPKQICEGCLVAKQTKQSFPNEAQWRASKPLELLHADLCGPITPQSMGGNRYFLLIVDDLTRYMWVYFLKTKDEALKYFKCFKSHVEKECSHMETGIKRQTTAPYTPQQNGVVERRNRTVMEMTRCLLKTMQVPDSLWGEAVRHAVYLLNRIPTKAVKEITPYEAWKKRKPNLSYLKVFGCMAYVKKVAIHTTKLADRSCPMIYIGKESGSKAYRLYNPTEKKVVVSRDVQFNEKKGWSWKSMVASDGSLSKLNNSLYCTNVGDKPTHTDLLDENESNDITFTTPQATNATPQIERDREVIHVNSNGSKESLQSSSTNSTNSEDRLHQTVPFDKTPLKGFRSIGVIQDQTQAMNENEVHELYVREGELFLVDEEPLSYTEAAENESWMKAMHMELEAIKKNNTWTLVQLPTNQKAIGLKWVFKLKKDANGEVTKHKARLVAKGYVQVKGVDYEEVFAPVARMETVRLILALAATNKWKVHHLDVKTAFLNGEIQEEVYVTQPDGFEIKGKEDYVYKLHKALYGLKQAPRAWNAKLDKTLKDLGFTKCIHYAGVYVIKRSGFVLILCVYVDDILLTGTREKDIQSFKEKMKTHFEMSDLGLLTYYLGIEVHQKSDGISIMQRAYAKKVLKLAGMDECNSSQYPMEFRLQLTKDGEGAAVDSTYYRKLVGSLRYLLHTRPDLGYSVGVVSRFMESPKQSHLAAVKHILRYVKGSTNIGLKYEAEGDGKIVGYSDSSFGCDVEDRRGTTGTIFYYSGNVITWTSQKQRTVALSSCHAEYMAATEAACQALWLRNIFSEITGEQPQCVELRVDNKGAIGLSKNPTFHKRSKHIDTKHHFIRECVERGQITVEHVDGKLQKADILTKSLPRIKFAEMKDLVGLRNCPHQGEYVG</sequence>
<evidence type="ECO:0000256" key="4">
    <source>
        <dbReference type="ARBA" id="ARBA00022801"/>
    </source>
</evidence>
<dbReference type="GO" id="GO:0003676">
    <property type="term" value="F:nucleic acid binding"/>
    <property type="evidence" value="ECO:0007669"/>
    <property type="project" value="InterPro"/>
</dbReference>
<feature type="domain" description="CCHC-type" evidence="7">
    <location>
        <begin position="278"/>
        <end position="294"/>
    </location>
</feature>
<name>A0AAP0DLN4_9ASTR</name>
<evidence type="ECO:0000313" key="9">
    <source>
        <dbReference type="EMBL" id="KAK9076956.1"/>
    </source>
</evidence>
<dbReference type="Pfam" id="PF14223">
    <property type="entry name" value="Retrotran_gag_2"/>
    <property type="match status" value="1"/>
</dbReference>
<dbReference type="Proteomes" id="UP001408789">
    <property type="component" value="Unassembled WGS sequence"/>
</dbReference>
<feature type="compositionally biased region" description="Gly residues" evidence="6">
    <location>
        <begin position="229"/>
        <end position="246"/>
    </location>
</feature>
<evidence type="ECO:0000313" key="10">
    <source>
        <dbReference type="Proteomes" id="UP001408789"/>
    </source>
</evidence>
<dbReference type="InterPro" id="IPR036875">
    <property type="entry name" value="Znf_CCHC_sf"/>
</dbReference>
<dbReference type="Pfam" id="PF22936">
    <property type="entry name" value="Pol_BBD"/>
    <property type="match status" value="1"/>
</dbReference>
<dbReference type="SUPFAM" id="SSF56672">
    <property type="entry name" value="DNA/RNA polymerases"/>
    <property type="match status" value="1"/>
</dbReference>
<dbReference type="SUPFAM" id="SSF57756">
    <property type="entry name" value="Retrovirus zinc finger-like domains"/>
    <property type="match status" value="1"/>
</dbReference>
<dbReference type="Gene3D" id="3.30.420.10">
    <property type="entry name" value="Ribonuclease H-like superfamily/Ribonuclease H"/>
    <property type="match status" value="1"/>
</dbReference>
<proteinExistence type="predicted"/>
<evidence type="ECO:0000256" key="6">
    <source>
        <dbReference type="SAM" id="MobiDB-lite"/>
    </source>
</evidence>
<feature type="domain" description="Integrase catalytic" evidence="8">
    <location>
        <begin position="585"/>
        <end position="682"/>
    </location>
</feature>
<dbReference type="GO" id="GO:0006508">
    <property type="term" value="P:proteolysis"/>
    <property type="evidence" value="ECO:0007669"/>
    <property type="project" value="UniProtKB-KW"/>
</dbReference>
<protein>
    <recommendedName>
        <fullName evidence="11">Polyprotein</fullName>
    </recommendedName>
</protein>
<evidence type="ECO:0000256" key="1">
    <source>
        <dbReference type="ARBA" id="ARBA00022670"/>
    </source>
</evidence>
<dbReference type="InterPro" id="IPR036397">
    <property type="entry name" value="RNaseH_sf"/>
</dbReference>
<dbReference type="InterPro" id="IPR054722">
    <property type="entry name" value="PolX-like_BBD"/>
</dbReference>
<dbReference type="PANTHER" id="PTHR42648:SF25">
    <property type="entry name" value="RNA-DIRECTED DNA POLYMERASE"/>
    <property type="match status" value="1"/>
</dbReference>
<dbReference type="Pfam" id="PF13976">
    <property type="entry name" value="gag_pre-integrs"/>
    <property type="match status" value="1"/>
</dbReference>
<evidence type="ECO:0000256" key="3">
    <source>
        <dbReference type="ARBA" id="ARBA00022750"/>
    </source>
</evidence>
<dbReference type="GO" id="GO:0004190">
    <property type="term" value="F:aspartic-type endopeptidase activity"/>
    <property type="evidence" value="ECO:0007669"/>
    <property type="project" value="UniProtKB-KW"/>
</dbReference>
<dbReference type="InterPro" id="IPR012337">
    <property type="entry name" value="RNaseH-like_sf"/>
</dbReference>
<dbReference type="InterPro" id="IPR013103">
    <property type="entry name" value="RVT_2"/>
</dbReference>
<keyword evidence="5" id="KW-0862">Zinc</keyword>
<evidence type="ECO:0000259" key="7">
    <source>
        <dbReference type="PROSITE" id="PS50158"/>
    </source>
</evidence>
<evidence type="ECO:0000256" key="5">
    <source>
        <dbReference type="PROSITE-ProRule" id="PRU00047"/>
    </source>
</evidence>
<comment type="caution">
    <text evidence="9">The sequence shown here is derived from an EMBL/GenBank/DDBJ whole genome shotgun (WGS) entry which is preliminary data.</text>
</comment>
<evidence type="ECO:0000259" key="8">
    <source>
        <dbReference type="PROSITE" id="PS50994"/>
    </source>
</evidence>
<feature type="region of interest" description="Disordered" evidence="6">
    <location>
        <begin position="816"/>
        <end position="837"/>
    </location>
</feature>
<keyword evidence="1" id="KW-0645">Protease</keyword>
<accession>A0AAP0DLN4</accession>
<dbReference type="Pfam" id="PF25597">
    <property type="entry name" value="SH3_retrovirus"/>
    <property type="match status" value="1"/>
</dbReference>
<keyword evidence="2" id="KW-0479">Metal-binding</keyword>
<evidence type="ECO:0000256" key="2">
    <source>
        <dbReference type="ARBA" id="ARBA00022723"/>
    </source>
</evidence>
<dbReference type="InterPro" id="IPR039537">
    <property type="entry name" value="Retrotran_Ty1/copia-like"/>
</dbReference>
<dbReference type="InterPro" id="IPR025724">
    <property type="entry name" value="GAG-pre-integrase_dom"/>
</dbReference>
<dbReference type="PANTHER" id="PTHR42648">
    <property type="entry name" value="TRANSPOSASE, PUTATIVE-RELATED"/>
    <property type="match status" value="1"/>
</dbReference>
<dbReference type="InterPro" id="IPR057670">
    <property type="entry name" value="SH3_retrovirus"/>
</dbReference>
<dbReference type="InterPro" id="IPR001584">
    <property type="entry name" value="Integrase_cat-core"/>
</dbReference>
<feature type="region of interest" description="Disordered" evidence="6">
    <location>
        <begin position="209"/>
        <end position="272"/>
    </location>
</feature>
<dbReference type="Pfam" id="PF07727">
    <property type="entry name" value="RVT_2"/>
    <property type="match status" value="1"/>
</dbReference>
<dbReference type="CDD" id="cd09272">
    <property type="entry name" value="RNase_HI_RT_Ty1"/>
    <property type="match status" value="1"/>
</dbReference>
<gene>
    <name evidence="9" type="ORF">SSX86_005291</name>
</gene>
<dbReference type="GO" id="GO:0008270">
    <property type="term" value="F:zinc ion binding"/>
    <property type="evidence" value="ECO:0007669"/>
    <property type="project" value="UniProtKB-KW"/>
</dbReference>
<dbReference type="PROSITE" id="PS50158">
    <property type="entry name" value="ZF_CCHC"/>
    <property type="match status" value="1"/>
</dbReference>
<evidence type="ECO:0008006" key="11">
    <source>
        <dbReference type="Google" id="ProtNLM"/>
    </source>
</evidence>
<keyword evidence="10" id="KW-1185">Reference proteome</keyword>
<dbReference type="GO" id="GO:0015074">
    <property type="term" value="P:DNA integration"/>
    <property type="evidence" value="ECO:0007669"/>
    <property type="project" value="InterPro"/>
</dbReference>
<dbReference type="SUPFAM" id="SSF53098">
    <property type="entry name" value="Ribonuclease H-like"/>
    <property type="match status" value="1"/>
</dbReference>